<gene>
    <name evidence="1" type="ORF">ABZ507_04600</name>
</gene>
<evidence type="ECO:0000313" key="1">
    <source>
        <dbReference type="EMBL" id="MEU2121094.1"/>
    </source>
</evidence>
<sequence length="334" mass="37505">MTVADKHPSKVAMSRARHPGTGRILLSTEIGQFGRSWPKPLRCYTRGCEARVHPVAEVPRTENSHGRAAYFARNPSRDGRPNDHSLHCLYNLGQIITVLVEDSGGQLRRDRSVTDPDTGVTTPVYRLPWPETFTRIHRTPVAEATSPEGAVFSEKGTKLLNTAAKIAGLLDQYNELEEHPEVVFRATCKGQDVEWLNFLYTPQRAWVLARRLRKTELAHPVAVIFRPRDHGVVEHRDWAWVRAEIATVEGDDGPPEMLFVCGAPVLVEKVFHPSARAISARMYIGYGMWTAVSRDSRPPRPTLDLVDGSLVAELPTGINRRVLRRWSAFRAIAD</sequence>
<evidence type="ECO:0000313" key="2">
    <source>
        <dbReference type="Proteomes" id="UP001550535"/>
    </source>
</evidence>
<dbReference type="EMBL" id="JBEYBR010000007">
    <property type="protein sequence ID" value="MEU2121094.1"/>
    <property type="molecule type" value="Genomic_DNA"/>
</dbReference>
<name>A0ABV2X5C7_9NOCA</name>
<keyword evidence="2" id="KW-1185">Reference proteome</keyword>
<reference evidence="1 2" key="1">
    <citation type="submission" date="2024-06" db="EMBL/GenBank/DDBJ databases">
        <title>The Natural Products Discovery Center: Release of the First 8490 Sequenced Strains for Exploring Actinobacteria Biosynthetic Diversity.</title>
        <authorList>
            <person name="Kalkreuter E."/>
            <person name="Kautsar S.A."/>
            <person name="Yang D."/>
            <person name="Bader C.D."/>
            <person name="Teijaro C.N."/>
            <person name="Fluegel L."/>
            <person name="Davis C.M."/>
            <person name="Simpson J.R."/>
            <person name="Lauterbach L."/>
            <person name="Steele A.D."/>
            <person name="Gui C."/>
            <person name="Meng S."/>
            <person name="Li G."/>
            <person name="Viehrig K."/>
            <person name="Ye F."/>
            <person name="Su P."/>
            <person name="Kiefer A.F."/>
            <person name="Nichols A."/>
            <person name="Cepeda A.J."/>
            <person name="Yan W."/>
            <person name="Fan B."/>
            <person name="Jiang Y."/>
            <person name="Adhikari A."/>
            <person name="Zheng C.-J."/>
            <person name="Schuster L."/>
            <person name="Cowan T.M."/>
            <person name="Smanski M.J."/>
            <person name="Chevrette M.G."/>
            <person name="De Carvalho L.P.S."/>
            <person name="Shen B."/>
        </authorList>
    </citation>
    <scope>NUCLEOTIDE SEQUENCE [LARGE SCALE GENOMIC DNA]</scope>
    <source>
        <strain evidence="1 2">NPDC019434</strain>
    </source>
</reference>
<comment type="caution">
    <text evidence="1">The sequence shown here is derived from an EMBL/GenBank/DDBJ whole genome shotgun (WGS) entry which is preliminary data.</text>
</comment>
<dbReference type="RefSeq" id="WP_357810352.1">
    <property type="nucleotide sequence ID" value="NZ_JBEYBM010000033.1"/>
</dbReference>
<protein>
    <submittedName>
        <fullName evidence="1">Uncharacterized protein</fullName>
    </submittedName>
</protein>
<accession>A0ABV2X5C7</accession>
<proteinExistence type="predicted"/>
<organism evidence="1 2">
    <name type="scientific">Nocardia niwae</name>
    <dbReference type="NCBI Taxonomy" id="626084"/>
    <lineage>
        <taxon>Bacteria</taxon>
        <taxon>Bacillati</taxon>
        <taxon>Actinomycetota</taxon>
        <taxon>Actinomycetes</taxon>
        <taxon>Mycobacteriales</taxon>
        <taxon>Nocardiaceae</taxon>
        <taxon>Nocardia</taxon>
    </lineage>
</organism>
<dbReference type="Proteomes" id="UP001550535">
    <property type="component" value="Unassembled WGS sequence"/>
</dbReference>